<evidence type="ECO:0008006" key="13">
    <source>
        <dbReference type="Google" id="ProtNLM"/>
    </source>
</evidence>
<evidence type="ECO:0000256" key="10">
    <source>
        <dbReference type="SAM" id="SignalP"/>
    </source>
</evidence>
<keyword evidence="3 9" id="KW-0812">Transmembrane</keyword>
<feature type="chain" id="PRO_5035826809" description="Nuclear envelope integral membrane protein 1" evidence="10">
    <location>
        <begin position="17"/>
        <end position="552"/>
    </location>
</feature>
<keyword evidence="4 10" id="KW-0732">Signal</keyword>
<evidence type="ECO:0000256" key="9">
    <source>
        <dbReference type="SAM" id="Phobius"/>
    </source>
</evidence>
<evidence type="ECO:0000256" key="2">
    <source>
        <dbReference type="ARBA" id="ARBA00005748"/>
    </source>
</evidence>
<reference evidence="11" key="1">
    <citation type="submission" date="2020-10" db="EMBL/GenBank/DDBJ databases">
        <authorList>
            <person name="Kikuchi T."/>
        </authorList>
    </citation>
    <scope>NUCLEOTIDE SEQUENCE</scope>
    <source>
        <strain evidence="11">NKZ352</strain>
    </source>
</reference>
<keyword evidence="5 9" id="KW-1133">Transmembrane helix</keyword>
<sequence length="552" mass="63251">MRFLLLLLLFFNFSHAGSFAGCTIKPQALAQLESHAGPKNGRELDFYFYKGVPYSVFRAFTDAFLKINLTDSDAFTFYQGENCTEVEDLHSSDNRYFGLLRKGALWRSHQLNPFDDKIIGISTNEPYSVSINMWEVNILRLAVFLGGISLFLFASKLVRNVVFYYASGCTFGVVTSLLLVVFLIYRVAPKKTFIGLPILIGGWSACLYMLHFAWSNFSSIMMQHQKYVAMYFATVLLISMAVCYKRGPPTDARSHDIAQWTLQLIALALIYFSSQVPELSLAVMALLVLHHLSHGWLFGGFKWYLIGVRNMWNRAFPRPRKLLTEEEYQKQGRETTKRELDLLRDYCSNPENLPWQIVNNVVNANRLASFVQFGQSDVSNDERVAHQLSKTTLNRRDDDGDDMEEYDEVEIRTGGSPSSVVSMRLPRNVATRLLSPYQNLNRSLPAEEFDRRAHYLPNPRPATERRPSATRIPSSYRLNDVLRSRHFEDRDEEEELEMMQQEEAANRRRSAARDAMGDYGFKTPSSRRSSHSRARNYSRSPSRGSPSSSSIE</sequence>
<evidence type="ECO:0000313" key="12">
    <source>
        <dbReference type="Proteomes" id="UP000835052"/>
    </source>
</evidence>
<feature type="compositionally biased region" description="Low complexity" evidence="8">
    <location>
        <begin position="537"/>
        <end position="552"/>
    </location>
</feature>
<evidence type="ECO:0000256" key="5">
    <source>
        <dbReference type="ARBA" id="ARBA00022989"/>
    </source>
</evidence>
<feature type="region of interest" description="Disordered" evidence="8">
    <location>
        <begin position="451"/>
        <end position="477"/>
    </location>
</feature>
<dbReference type="PANTHER" id="PTHR13598:SF1">
    <property type="entry name" value="AT07567P-RELATED"/>
    <property type="match status" value="1"/>
</dbReference>
<dbReference type="Proteomes" id="UP000835052">
    <property type="component" value="Unassembled WGS sequence"/>
</dbReference>
<protein>
    <recommendedName>
        <fullName evidence="13">Nuclear envelope integral membrane protein 1</fullName>
    </recommendedName>
</protein>
<dbReference type="InterPro" id="IPR019358">
    <property type="entry name" value="NEMP_fam"/>
</dbReference>
<feature type="transmembrane region" description="Helical" evidence="9">
    <location>
        <begin position="279"/>
        <end position="305"/>
    </location>
</feature>
<keyword evidence="7" id="KW-0539">Nucleus</keyword>
<feature type="region of interest" description="Disordered" evidence="8">
    <location>
        <begin position="490"/>
        <end position="552"/>
    </location>
</feature>
<feature type="transmembrane region" description="Helical" evidence="9">
    <location>
        <begin position="162"/>
        <end position="185"/>
    </location>
</feature>
<evidence type="ECO:0000256" key="1">
    <source>
        <dbReference type="ARBA" id="ARBA00004575"/>
    </source>
</evidence>
<feature type="signal peptide" evidence="10">
    <location>
        <begin position="1"/>
        <end position="16"/>
    </location>
</feature>
<keyword evidence="6 9" id="KW-0472">Membrane</keyword>
<dbReference type="Pfam" id="PF10225">
    <property type="entry name" value="NEMP"/>
    <property type="match status" value="1"/>
</dbReference>
<evidence type="ECO:0000256" key="3">
    <source>
        <dbReference type="ARBA" id="ARBA00022692"/>
    </source>
</evidence>
<evidence type="ECO:0000256" key="6">
    <source>
        <dbReference type="ARBA" id="ARBA00023136"/>
    </source>
</evidence>
<proteinExistence type="inferred from homology"/>
<dbReference type="EMBL" id="CAJGYM010000119">
    <property type="protein sequence ID" value="CAD6198241.1"/>
    <property type="molecule type" value="Genomic_DNA"/>
</dbReference>
<evidence type="ECO:0000313" key="11">
    <source>
        <dbReference type="EMBL" id="CAD6198241.1"/>
    </source>
</evidence>
<evidence type="ECO:0000256" key="4">
    <source>
        <dbReference type="ARBA" id="ARBA00022729"/>
    </source>
</evidence>
<dbReference type="GO" id="GO:0005637">
    <property type="term" value="C:nuclear inner membrane"/>
    <property type="evidence" value="ECO:0007669"/>
    <property type="project" value="UniProtKB-SubCell"/>
</dbReference>
<feature type="transmembrane region" description="Helical" evidence="9">
    <location>
        <begin position="226"/>
        <end position="244"/>
    </location>
</feature>
<gene>
    <name evidence="11" type="ORF">CAUJ_LOCUS14147</name>
</gene>
<comment type="similarity">
    <text evidence="2">Belongs to the NEMP family.</text>
</comment>
<evidence type="ECO:0000256" key="8">
    <source>
        <dbReference type="SAM" id="MobiDB-lite"/>
    </source>
</evidence>
<name>A0A8S1HUM4_9PELO</name>
<dbReference type="AlphaFoldDB" id="A0A8S1HUM4"/>
<evidence type="ECO:0000256" key="7">
    <source>
        <dbReference type="ARBA" id="ARBA00023242"/>
    </source>
</evidence>
<dbReference type="OrthoDB" id="509138at2759"/>
<feature type="transmembrane region" description="Helical" evidence="9">
    <location>
        <begin position="256"/>
        <end position="273"/>
    </location>
</feature>
<comment type="caution">
    <text evidence="11">The sequence shown here is derived from an EMBL/GenBank/DDBJ whole genome shotgun (WGS) entry which is preliminary data.</text>
</comment>
<feature type="transmembrane region" description="Helical" evidence="9">
    <location>
        <begin position="192"/>
        <end position="214"/>
    </location>
</feature>
<organism evidence="11 12">
    <name type="scientific">Caenorhabditis auriculariae</name>
    <dbReference type="NCBI Taxonomy" id="2777116"/>
    <lineage>
        <taxon>Eukaryota</taxon>
        <taxon>Metazoa</taxon>
        <taxon>Ecdysozoa</taxon>
        <taxon>Nematoda</taxon>
        <taxon>Chromadorea</taxon>
        <taxon>Rhabditida</taxon>
        <taxon>Rhabditina</taxon>
        <taxon>Rhabditomorpha</taxon>
        <taxon>Rhabditoidea</taxon>
        <taxon>Rhabditidae</taxon>
        <taxon>Peloderinae</taxon>
        <taxon>Caenorhabditis</taxon>
    </lineage>
</organism>
<dbReference type="PROSITE" id="PS51257">
    <property type="entry name" value="PROKAR_LIPOPROTEIN"/>
    <property type="match status" value="1"/>
</dbReference>
<dbReference type="PANTHER" id="PTHR13598">
    <property type="entry name" value="AT07567P-RELATED"/>
    <property type="match status" value="1"/>
</dbReference>
<accession>A0A8S1HUM4</accession>
<keyword evidence="12" id="KW-1185">Reference proteome</keyword>
<comment type="subcellular location">
    <subcellularLocation>
        <location evidence="1">Nucleus inner membrane</location>
        <topology evidence="1">Multi-pass membrane protein</topology>
        <orientation evidence="1">Nucleoplasmic side</orientation>
    </subcellularLocation>
</comment>